<feature type="domain" description="PpiC" evidence="8">
    <location>
        <begin position="2"/>
        <end position="91"/>
    </location>
</feature>
<accession>A0A3G3II65</accession>
<dbReference type="EMBL" id="CP017686">
    <property type="protein sequence ID" value="AYQ55202.1"/>
    <property type="molecule type" value="Genomic_DNA"/>
</dbReference>
<evidence type="ECO:0000313" key="10">
    <source>
        <dbReference type="Proteomes" id="UP000273278"/>
    </source>
</evidence>
<dbReference type="InterPro" id="IPR023058">
    <property type="entry name" value="PPIase_PpiC_CS"/>
</dbReference>
<evidence type="ECO:0000256" key="5">
    <source>
        <dbReference type="ARBA" id="ARBA00041926"/>
    </source>
</evidence>
<comment type="subcellular location">
    <subcellularLocation>
        <location evidence="1">Cytoplasm</location>
    </subcellularLocation>
</comment>
<dbReference type="PANTHER" id="PTHR43629:SF2">
    <property type="entry name" value="RHODANESE-LIKE_PPIC DOMAIN-CONTAINING PROTEIN 12, CHLOROPLASTIC"/>
    <property type="match status" value="1"/>
</dbReference>
<name>A0A3G3II65_9ARCH</name>
<organism evidence="9 10">
    <name type="scientific">Methanomethylophilus alvi</name>
    <dbReference type="NCBI Taxonomy" id="1291540"/>
    <lineage>
        <taxon>Archaea</taxon>
        <taxon>Methanobacteriati</taxon>
        <taxon>Thermoplasmatota</taxon>
        <taxon>Thermoplasmata</taxon>
        <taxon>Methanomassiliicoccales</taxon>
        <taxon>Methanomethylophilaceae</taxon>
        <taxon>Methanomethylophilus</taxon>
    </lineage>
</organism>
<evidence type="ECO:0000256" key="6">
    <source>
        <dbReference type="ARBA" id="ARBA00043072"/>
    </source>
</evidence>
<evidence type="ECO:0000256" key="7">
    <source>
        <dbReference type="ARBA" id="ARBA00046231"/>
    </source>
</evidence>
<dbReference type="InterPro" id="IPR000297">
    <property type="entry name" value="PPIase_PpiC"/>
</dbReference>
<dbReference type="Proteomes" id="UP000273278">
    <property type="component" value="Chromosome"/>
</dbReference>
<dbReference type="PANTHER" id="PTHR43629">
    <property type="entry name" value="PEPTIDYL-PROLYL CIS-TRANS ISOMERASE"/>
    <property type="match status" value="1"/>
</dbReference>
<dbReference type="Gene3D" id="3.10.50.40">
    <property type="match status" value="1"/>
</dbReference>
<evidence type="ECO:0000256" key="1">
    <source>
        <dbReference type="ARBA" id="ARBA00004496"/>
    </source>
</evidence>
<dbReference type="Pfam" id="PF13616">
    <property type="entry name" value="Rotamase_3"/>
    <property type="match status" value="1"/>
</dbReference>
<dbReference type="RefSeq" id="WP_022532432.1">
    <property type="nucleotide sequence ID" value="NZ_CAYARL010000026.1"/>
</dbReference>
<evidence type="ECO:0000259" key="8">
    <source>
        <dbReference type="PROSITE" id="PS50198"/>
    </source>
</evidence>
<proteinExistence type="inferred from homology"/>
<evidence type="ECO:0000256" key="3">
    <source>
        <dbReference type="ARBA" id="ARBA00022490"/>
    </source>
</evidence>
<dbReference type="PROSITE" id="PS50198">
    <property type="entry name" value="PPIC_PPIASE_2"/>
    <property type="match status" value="1"/>
</dbReference>
<gene>
    <name evidence="9" type="ORF">BKD89_05210</name>
</gene>
<evidence type="ECO:0000256" key="2">
    <source>
        <dbReference type="ARBA" id="ARBA00007656"/>
    </source>
</evidence>
<keyword evidence="3" id="KW-0963">Cytoplasm</keyword>
<dbReference type="SUPFAM" id="SSF54534">
    <property type="entry name" value="FKBP-like"/>
    <property type="match status" value="1"/>
</dbReference>
<protein>
    <recommendedName>
        <fullName evidence="4">Peptidyl-prolyl cis-trans isomerase C</fullName>
    </recommendedName>
    <alternativeName>
        <fullName evidence="6">Parvulin</fullName>
    </alternativeName>
    <alternativeName>
        <fullName evidence="5">Rotamase C</fullName>
    </alternativeName>
</protein>
<dbReference type="InterPro" id="IPR046357">
    <property type="entry name" value="PPIase_dom_sf"/>
</dbReference>
<evidence type="ECO:0000313" key="9">
    <source>
        <dbReference type="EMBL" id="AYQ55202.1"/>
    </source>
</evidence>
<evidence type="ECO:0000256" key="4">
    <source>
        <dbReference type="ARBA" id="ARBA00040926"/>
    </source>
</evidence>
<dbReference type="GeneID" id="41321843"/>
<comment type="similarity">
    <text evidence="2">Belongs to the PpiC/parvulin rotamase family.</text>
</comment>
<dbReference type="PROSITE" id="PS01096">
    <property type="entry name" value="PPIC_PPIASE_1"/>
    <property type="match status" value="1"/>
</dbReference>
<dbReference type="AlphaFoldDB" id="A0A3G3II65"/>
<comment type="function">
    <text evidence="7">PPIases accelerate the folding of proteins. It prefers amino acid residues with hydrophobic side chains like leucine and phenylalanine in the P1 position of the peptides substrates.</text>
</comment>
<dbReference type="GO" id="GO:0005737">
    <property type="term" value="C:cytoplasm"/>
    <property type="evidence" value="ECO:0007669"/>
    <property type="project" value="UniProtKB-SubCell"/>
</dbReference>
<keyword evidence="9" id="KW-0413">Isomerase</keyword>
<dbReference type="GO" id="GO:0003755">
    <property type="term" value="F:peptidyl-prolyl cis-trans isomerase activity"/>
    <property type="evidence" value="ECO:0007669"/>
    <property type="project" value="InterPro"/>
</dbReference>
<sequence>MVKEVHAAHILVKTEKQAADILAEVNGGKNFGDLARKYSGCPSKKKGGDLGWFKRGQMVKPFEDAAFAAKKGDVIGPVKTEFGWHVIKILEQR</sequence>
<dbReference type="InterPro" id="IPR052204">
    <property type="entry name" value="PpiC/parvulin_rotamase"/>
</dbReference>
<reference evidence="9 10" key="1">
    <citation type="submission" date="2016-10" db="EMBL/GenBank/DDBJ databases">
        <title>Complete genome of the TMA-utilizing, human hosted archaeon Methanomethylophilus alvus Gen. nov, sp. nov., strain Mx-05, derived from a pure culture.</title>
        <authorList>
            <person name="Brugere J.-F."/>
            <person name="Ben Hania W."/>
            <person name="Chaudhary P.P."/>
            <person name="Gaci N."/>
            <person name="Borrel G."/>
            <person name="Cao Van Tuat L."/>
            <person name="Fardeau M.-L."/>
            <person name="Harris H.M.B."/>
            <person name="O'Toole P.W."/>
            <person name="Ollivier B."/>
        </authorList>
    </citation>
    <scope>NUCLEOTIDE SEQUENCE [LARGE SCALE GENOMIC DNA]</scope>
    <source>
        <strain evidence="9 10">Mx-05</strain>
    </source>
</reference>